<dbReference type="PANTHER" id="PTHR30348">
    <property type="entry name" value="UNCHARACTERIZED PROTEIN YECE"/>
    <property type="match status" value="1"/>
</dbReference>
<dbReference type="InterPro" id="IPR002763">
    <property type="entry name" value="DUF72"/>
</dbReference>
<reference evidence="1 2" key="1">
    <citation type="submission" date="2019-12" db="EMBL/GenBank/DDBJ databases">
        <title>Paraburkholderia acidiphila 7Q-K02 sp. nov and Paraburkholderia acidisoli DHF22 sp. nov., two strains isolated from forest soil.</title>
        <authorList>
            <person name="Gao Z."/>
            <person name="Qiu L."/>
        </authorList>
    </citation>
    <scope>NUCLEOTIDE SEQUENCE [LARGE SCALE GENOMIC DNA]</scope>
    <source>
        <strain evidence="1 2">DHF22</strain>
        <plasmid evidence="1 2">p1</plasmid>
    </source>
</reference>
<gene>
    <name evidence="1" type="ORF">FAZ98_34450</name>
</gene>
<dbReference type="SUPFAM" id="SSF117396">
    <property type="entry name" value="TM1631-like"/>
    <property type="match status" value="1"/>
</dbReference>
<name>A0A7Z2GSJ3_9BURK</name>
<dbReference type="EMBL" id="CP046917">
    <property type="protein sequence ID" value="QGZ66944.1"/>
    <property type="molecule type" value="Genomic_DNA"/>
</dbReference>
<keyword evidence="1" id="KW-0614">Plasmid</keyword>
<keyword evidence="2" id="KW-1185">Reference proteome</keyword>
<dbReference type="InterPro" id="IPR036520">
    <property type="entry name" value="UPF0759_sf"/>
</dbReference>
<dbReference type="KEGG" id="pacs:FAZ98_34450"/>
<dbReference type="OrthoDB" id="9780310at2"/>
<dbReference type="Gene3D" id="3.20.20.410">
    <property type="entry name" value="Protein of unknown function UPF0759"/>
    <property type="match status" value="1"/>
</dbReference>
<protein>
    <submittedName>
        <fullName evidence="1">DUF72 domain-containing protein</fullName>
    </submittedName>
</protein>
<evidence type="ECO:0000313" key="2">
    <source>
        <dbReference type="Proteomes" id="UP000433577"/>
    </source>
</evidence>
<sequence length="308" mass="34822">MTIFVGTASWTDPTLIKSRKFYPPGCNSAEARLRFYASQFPLVEVDSSYYSMPNGSNSVLWVERTLPGFVFNIKAFRLFTGHQTPRDMFPKDMQSALPQNGKKNLYYKDMPEDVRDELWRRYFEAIAPLHDAGKLGAVHFQFAPWVTSAPDGRAHVEHCADVMAGRHMMAVEFRNRSWFDEKHASSTLALERERGLVNVIVDEPQGPANSIPSVWEVTSPSLALIRLHGRNHETWNIKGATAASDRFNYDYSNDELSELSIEIQKIAKSVSQTHVVFNNNWENQGQRNARTLMEILGAAAKSPLEAGP</sequence>
<dbReference type="AlphaFoldDB" id="A0A7Z2GSJ3"/>
<accession>A0A7Z2GSJ3</accession>
<evidence type="ECO:0000313" key="1">
    <source>
        <dbReference type="EMBL" id="QGZ66944.1"/>
    </source>
</evidence>
<proteinExistence type="predicted"/>
<dbReference type="RefSeq" id="WP_158958777.1">
    <property type="nucleotide sequence ID" value="NZ_CP046917.1"/>
</dbReference>
<dbReference type="Pfam" id="PF01904">
    <property type="entry name" value="DUF72"/>
    <property type="match status" value="1"/>
</dbReference>
<dbReference type="PANTHER" id="PTHR30348:SF13">
    <property type="entry name" value="UPF0759 PROTEIN YUNF"/>
    <property type="match status" value="1"/>
</dbReference>
<geneLocation type="plasmid" evidence="1 2">
    <name>p1</name>
</geneLocation>
<dbReference type="Proteomes" id="UP000433577">
    <property type="component" value="Plasmid p1"/>
</dbReference>
<organism evidence="1 2">
    <name type="scientific">Paraburkholderia acidisoli</name>
    <dbReference type="NCBI Taxonomy" id="2571748"/>
    <lineage>
        <taxon>Bacteria</taxon>
        <taxon>Pseudomonadati</taxon>
        <taxon>Pseudomonadota</taxon>
        <taxon>Betaproteobacteria</taxon>
        <taxon>Burkholderiales</taxon>
        <taxon>Burkholderiaceae</taxon>
        <taxon>Paraburkholderia</taxon>
    </lineage>
</organism>